<dbReference type="EMBL" id="UOGK01000567">
    <property type="protein sequence ID" value="VAX41593.1"/>
    <property type="molecule type" value="Genomic_DNA"/>
</dbReference>
<dbReference type="AlphaFoldDB" id="A0A3B1DX08"/>
<sequence length="75" mass="8105">MEQSVDATGALVRRGILQRIAADAIVLTRDKNHGGRTDTGPLLRVMACASEDTAVTKFECAVDFQDTENAERAVK</sequence>
<feature type="non-terminal residue" evidence="1">
    <location>
        <position position="75"/>
    </location>
</feature>
<reference evidence="1" key="1">
    <citation type="submission" date="2018-06" db="EMBL/GenBank/DDBJ databases">
        <authorList>
            <person name="Zhirakovskaya E."/>
        </authorList>
    </citation>
    <scope>NUCLEOTIDE SEQUENCE</scope>
</reference>
<accession>A0A3B1DX08</accession>
<name>A0A3B1DX08_9ZZZZ</name>
<organism evidence="1">
    <name type="scientific">hydrothermal vent metagenome</name>
    <dbReference type="NCBI Taxonomy" id="652676"/>
    <lineage>
        <taxon>unclassified sequences</taxon>
        <taxon>metagenomes</taxon>
        <taxon>ecological metagenomes</taxon>
    </lineage>
</organism>
<gene>
    <name evidence="1" type="ORF">MNBD_PLANCTO03-184</name>
</gene>
<evidence type="ECO:0000313" key="1">
    <source>
        <dbReference type="EMBL" id="VAX41593.1"/>
    </source>
</evidence>
<protein>
    <submittedName>
        <fullName evidence="1">Uncharacterized protein</fullName>
    </submittedName>
</protein>
<proteinExistence type="predicted"/>